<evidence type="ECO:0000256" key="2">
    <source>
        <dbReference type="ARBA" id="ARBA00023315"/>
    </source>
</evidence>
<dbReference type="RefSeq" id="WP_067325379.1">
    <property type="nucleotide sequence ID" value="NZ_LZIT01000163.1"/>
</dbReference>
<protein>
    <submittedName>
        <fullName evidence="4">GNAT family acetyltransferase</fullName>
    </submittedName>
</protein>
<evidence type="ECO:0000313" key="5">
    <source>
        <dbReference type="Proteomes" id="UP000092086"/>
    </source>
</evidence>
<name>A0ABD6P036_9MYCO</name>
<dbReference type="EMBL" id="LZIT01000163">
    <property type="protein sequence ID" value="OBG37550.1"/>
    <property type="molecule type" value="Genomic_DNA"/>
</dbReference>
<evidence type="ECO:0000313" key="4">
    <source>
        <dbReference type="EMBL" id="OBG37550.1"/>
    </source>
</evidence>
<dbReference type="Proteomes" id="UP000092086">
    <property type="component" value="Unassembled WGS sequence"/>
</dbReference>
<reference evidence="4 5" key="1">
    <citation type="submission" date="2016-06" db="EMBL/GenBank/DDBJ databases">
        <authorList>
            <person name="Sutton G."/>
            <person name="Brinkac L."/>
            <person name="Sanka R."/>
            <person name="Adams M."/>
            <person name="Lau E."/>
            <person name="Sam S."/>
            <person name="Sreng N."/>
            <person name="Him V."/>
            <person name="Kerleguer A."/>
            <person name="Cheng S."/>
        </authorList>
    </citation>
    <scope>NUCLEOTIDE SEQUENCE [LARGE SCALE GENOMIC DNA]</scope>
    <source>
        <strain evidence="4 5">E2978</strain>
    </source>
</reference>
<dbReference type="Pfam" id="PF13508">
    <property type="entry name" value="Acetyltransf_7"/>
    <property type="match status" value="1"/>
</dbReference>
<feature type="domain" description="N-acetyltransferase" evidence="3">
    <location>
        <begin position="6"/>
        <end position="170"/>
    </location>
</feature>
<gene>
    <name evidence="4" type="ORF">A5672_18055</name>
</gene>
<dbReference type="AlphaFoldDB" id="A0ABD6P036"/>
<proteinExistence type="predicted"/>
<evidence type="ECO:0000256" key="1">
    <source>
        <dbReference type="ARBA" id="ARBA00022679"/>
    </source>
</evidence>
<dbReference type="PANTHER" id="PTHR43877:SF1">
    <property type="entry name" value="ACETYLTRANSFERASE"/>
    <property type="match status" value="1"/>
</dbReference>
<dbReference type="PROSITE" id="PS51186">
    <property type="entry name" value="GNAT"/>
    <property type="match status" value="1"/>
</dbReference>
<dbReference type="InterPro" id="IPR016181">
    <property type="entry name" value="Acyl_CoA_acyltransferase"/>
</dbReference>
<sequence>MQASDVGIREATPDDFAAVADMHYPAWRRSWSGILIPAVLDLLGPARRWVADVYPQNLSRPGWRMWIAESGGQTLGVAIFGPDADVPADLQIDALYVADECQRRGIGGRLLDEVLGAHPSGDVILWCAEQNAKARSFYEKNHFHADGRTLTWEPLPGIRVAHLGYRLSRR</sequence>
<organism evidence="4 5">
    <name type="scientific">Mycobacterium alsense</name>
    <dbReference type="NCBI Taxonomy" id="324058"/>
    <lineage>
        <taxon>Bacteria</taxon>
        <taxon>Bacillati</taxon>
        <taxon>Actinomycetota</taxon>
        <taxon>Actinomycetes</taxon>
        <taxon>Mycobacteriales</taxon>
        <taxon>Mycobacteriaceae</taxon>
        <taxon>Mycobacterium</taxon>
    </lineage>
</organism>
<keyword evidence="1" id="KW-0808">Transferase</keyword>
<dbReference type="GO" id="GO:0016746">
    <property type="term" value="F:acyltransferase activity"/>
    <property type="evidence" value="ECO:0007669"/>
    <property type="project" value="UniProtKB-KW"/>
</dbReference>
<dbReference type="InterPro" id="IPR050832">
    <property type="entry name" value="Bact_Acetyltransf"/>
</dbReference>
<dbReference type="CDD" id="cd04301">
    <property type="entry name" value="NAT_SF"/>
    <property type="match status" value="1"/>
</dbReference>
<comment type="caution">
    <text evidence="4">The sequence shown here is derived from an EMBL/GenBank/DDBJ whole genome shotgun (WGS) entry which is preliminary data.</text>
</comment>
<dbReference type="Gene3D" id="3.40.630.30">
    <property type="match status" value="1"/>
</dbReference>
<dbReference type="SUPFAM" id="SSF55729">
    <property type="entry name" value="Acyl-CoA N-acyltransferases (Nat)"/>
    <property type="match status" value="1"/>
</dbReference>
<accession>A0ABD6P036</accession>
<dbReference type="PANTHER" id="PTHR43877">
    <property type="entry name" value="AMINOALKYLPHOSPHONATE N-ACETYLTRANSFERASE-RELATED-RELATED"/>
    <property type="match status" value="1"/>
</dbReference>
<dbReference type="InterPro" id="IPR000182">
    <property type="entry name" value="GNAT_dom"/>
</dbReference>
<keyword evidence="2" id="KW-0012">Acyltransferase</keyword>
<evidence type="ECO:0000259" key="3">
    <source>
        <dbReference type="PROSITE" id="PS51186"/>
    </source>
</evidence>